<dbReference type="Gene3D" id="3.40.50.300">
    <property type="entry name" value="P-loop containing nucleotide triphosphate hydrolases"/>
    <property type="match status" value="1"/>
</dbReference>
<protein>
    <recommendedName>
        <fullName evidence="1">Endonuclease GajA/Old nuclease/RecF-like AAA domain-containing protein</fullName>
    </recommendedName>
</protein>
<evidence type="ECO:0000259" key="1">
    <source>
        <dbReference type="Pfam" id="PF13175"/>
    </source>
</evidence>
<dbReference type="PANTHER" id="PTHR43581">
    <property type="entry name" value="ATP/GTP PHOSPHATASE"/>
    <property type="match status" value="1"/>
</dbReference>
<dbReference type="InterPro" id="IPR041685">
    <property type="entry name" value="AAA_GajA/Old/RecF-like"/>
</dbReference>
<reference evidence="2" key="1">
    <citation type="journal article" date="2014" name="Front. Microbiol.">
        <title>High frequency of phylogenetically diverse reductive dehalogenase-homologous genes in deep subseafloor sedimentary metagenomes.</title>
        <authorList>
            <person name="Kawai M."/>
            <person name="Futagami T."/>
            <person name="Toyoda A."/>
            <person name="Takaki Y."/>
            <person name="Nishi S."/>
            <person name="Hori S."/>
            <person name="Arai W."/>
            <person name="Tsubouchi T."/>
            <person name="Morono Y."/>
            <person name="Uchiyama I."/>
            <person name="Ito T."/>
            <person name="Fujiyama A."/>
            <person name="Inagaki F."/>
            <person name="Takami H."/>
        </authorList>
    </citation>
    <scope>NUCLEOTIDE SEQUENCE</scope>
    <source>
        <strain evidence="2">Expedition CK06-06</strain>
    </source>
</reference>
<dbReference type="InterPro" id="IPR027417">
    <property type="entry name" value="P-loop_NTPase"/>
</dbReference>
<accession>X1HFG1</accession>
<comment type="caution">
    <text evidence="2">The sequence shown here is derived from an EMBL/GenBank/DDBJ whole genome shotgun (WGS) entry which is preliminary data.</text>
</comment>
<sequence length="224" mass="25551">GYGSQVVVENPEYKRIFEQFQKILRIMLPKVLGFQRLEIKMPDIFLITDSGNFPLDAASGGVGAIIGIAWQIFMYGQDKRDFVVTIDEPESHLHPSMQRELLPNLRKAFPSIQFIIATHSPFIVTSSLKARVYALIFNKQHHVNSLYLKSVELSGTANQTLRDILGVPITFPVWVEDRLRNILENFKDRELSEELLSELKKQLIANNLNFLLPDAIESLRSNDA</sequence>
<dbReference type="SUPFAM" id="SSF52540">
    <property type="entry name" value="P-loop containing nucleoside triphosphate hydrolases"/>
    <property type="match status" value="1"/>
</dbReference>
<dbReference type="PANTHER" id="PTHR43581:SF2">
    <property type="entry name" value="EXCINUCLEASE ATPASE SUBUNIT"/>
    <property type="match status" value="1"/>
</dbReference>
<feature type="non-terminal residue" evidence="2">
    <location>
        <position position="1"/>
    </location>
</feature>
<dbReference type="AlphaFoldDB" id="X1HFG1"/>
<name>X1HFG1_9ZZZZ</name>
<gene>
    <name evidence="2" type="ORF">S03H2_28313</name>
</gene>
<dbReference type="InterPro" id="IPR051396">
    <property type="entry name" value="Bact_Antivir_Def_Nuclease"/>
</dbReference>
<evidence type="ECO:0000313" key="2">
    <source>
        <dbReference type="EMBL" id="GAH55805.1"/>
    </source>
</evidence>
<dbReference type="EMBL" id="BARU01017056">
    <property type="protein sequence ID" value="GAH55805.1"/>
    <property type="molecule type" value="Genomic_DNA"/>
</dbReference>
<proteinExistence type="predicted"/>
<dbReference type="Pfam" id="PF13175">
    <property type="entry name" value="AAA_15"/>
    <property type="match status" value="1"/>
</dbReference>
<organism evidence="2">
    <name type="scientific">marine sediment metagenome</name>
    <dbReference type="NCBI Taxonomy" id="412755"/>
    <lineage>
        <taxon>unclassified sequences</taxon>
        <taxon>metagenomes</taxon>
        <taxon>ecological metagenomes</taxon>
    </lineage>
</organism>
<feature type="domain" description="Endonuclease GajA/Old nuclease/RecF-like AAA" evidence="1">
    <location>
        <begin position="12"/>
        <end position="124"/>
    </location>
</feature>